<dbReference type="GO" id="GO:0003677">
    <property type="term" value="F:DNA binding"/>
    <property type="evidence" value="ECO:0007669"/>
    <property type="project" value="UniProtKB-KW"/>
</dbReference>
<dbReference type="EMBL" id="CP080096">
    <property type="protein sequence ID" value="QYD73651.1"/>
    <property type="molecule type" value="Genomic_DNA"/>
</dbReference>
<reference evidence="1 2" key="1">
    <citation type="submission" date="2021-07" db="EMBL/GenBank/DDBJ databases">
        <title>Paraburkholderia edwinii protects Aspergillus sp. from phenazines by acting as a toxin sponge.</title>
        <authorList>
            <person name="Dahlstrom K.M."/>
            <person name="Newman D.K."/>
        </authorList>
    </citation>
    <scope>NUCLEOTIDE SEQUENCE [LARGE SCALE GENOMIC DNA]</scope>
    <source>
        <strain evidence="1 2">Pe01</strain>
    </source>
</reference>
<dbReference type="PANTHER" id="PTHR30528:SF0">
    <property type="entry name" value="CYTOPLASMIC PROTEIN"/>
    <property type="match status" value="1"/>
</dbReference>
<accession>A0ABX8UYC7</accession>
<name>A0ABX8UYC7_9BURK</name>
<gene>
    <name evidence="1" type="ORF">KZJ38_29035</name>
</gene>
<dbReference type="Pfam" id="PF06224">
    <property type="entry name" value="AlkZ-like"/>
    <property type="match status" value="1"/>
</dbReference>
<keyword evidence="2" id="KW-1185">Reference proteome</keyword>
<dbReference type="InterPro" id="IPR009351">
    <property type="entry name" value="AlkZ-like"/>
</dbReference>
<dbReference type="PANTHER" id="PTHR30528">
    <property type="entry name" value="CYTOPLASMIC PROTEIN"/>
    <property type="match status" value="1"/>
</dbReference>
<dbReference type="Proteomes" id="UP000826462">
    <property type="component" value="Chromosome 2"/>
</dbReference>
<evidence type="ECO:0000313" key="2">
    <source>
        <dbReference type="Proteomes" id="UP000826462"/>
    </source>
</evidence>
<keyword evidence="1" id="KW-0238">DNA-binding</keyword>
<dbReference type="RefSeq" id="WP_219803506.1">
    <property type="nucleotide sequence ID" value="NZ_CP080096.1"/>
</dbReference>
<organism evidence="1 2">
    <name type="scientific">Paraburkholderia edwinii</name>
    <dbReference type="NCBI Taxonomy" id="2861782"/>
    <lineage>
        <taxon>Bacteria</taxon>
        <taxon>Pseudomonadati</taxon>
        <taxon>Pseudomonadota</taxon>
        <taxon>Betaproteobacteria</taxon>
        <taxon>Burkholderiales</taxon>
        <taxon>Burkholderiaceae</taxon>
        <taxon>Paraburkholderia</taxon>
    </lineage>
</organism>
<sequence>MPRTSATPAPASITQAEARRIWLRAQRLDTAEPFGADASATLAAIEHLGYVQIDTINVIERCHHHILWSRIPAYQREHLRQAQSVDKTVFEYWTHALSYVPTRDLKYYLADMKLHQIAPKTWFDSVTPSDLRKVIARIRKNGALSIRDIDDDIPVEKDHPWASRKPSKRALQLAFYTGKLTISERSGMLKTYELMERHFNWERPPKRATEKEITHYLLERALRSQGVVSLDSVCHLNAKRKPLMRAAIDLRVRQGLLVPVKIEGVGKLEHWATPQTLAGIPEHVEGVHILSPFDPLIIQRKRLNLLFGYDHRFEAYVPKEKRVYGYFALPVLVDDEIVAAIDLKADRERRALQIQQWNWIGTRKRAPLKAAIETRLHGFEQFQFAS</sequence>
<protein>
    <submittedName>
        <fullName evidence="1">Winged helix DNA-binding domain-containing protein</fullName>
    </submittedName>
</protein>
<evidence type="ECO:0000313" key="1">
    <source>
        <dbReference type="EMBL" id="QYD73651.1"/>
    </source>
</evidence>
<proteinExistence type="predicted"/>